<feature type="transmembrane region" description="Helical" evidence="8">
    <location>
        <begin position="46"/>
        <end position="65"/>
    </location>
</feature>
<dbReference type="PANTHER" id="PTHR13929">
    <property type="entry name" value="1,4-DIHYDROXY-2-NAPHTHOATE OCTAPRENYLTRANSFERASE"/>
    <property type="match status" value="1"/>
</dbReference>
<dbReference type="EMBL" id="FO203512">
    <property type="protein sequence ID" value="CCK77035.1"/>
    <property type="molecule type" value="Genomic_DNA"/>
</dbReference>
<evidence type="ECO:0000256" key="1">
    <source>
        <dbReference type="ARBA" id="ARBA00004141"/>
    </source>
</evidence>
<comment type="catalytic activity">
    <reaction evidence="8">
        <text>an all-trans-polyprenyl diphosphate + 1,4-dihydroxy-2-naphthoate + H(+) = a 2-demethylmenaquinol + CO2 + diphosphate</text>
        <dbReference type="Rhea" id="RHEA:26478"/>
        <dbReference type="Rhea" id="RHEA-COMP:9563"/>
        <dbReference type="Rhea" id="RHEA-COMP:9564"/>
        <dbReference type="ChEBI" id="CHEBI:11173"/>
        <dbReference type="ChEBI" id="CHEBI:15378"/>
        <dbReference type="ChEBI" id="CHEBI:16526"/>
        <dbReference type="ChEBI" id="CHEBI:33019"/>
        <dbReference type="ChEBI" id="CHEBI:55437"/>
        <dbReference type="ChEBI" id="CHEBI:58914"/>
        <dbReference type="EC" id="2.5.1.74"/>
    </reaction>
</comment>
<dbReference type="InterPro" id="IPR044878">
    <property type="entry name" value="UbiA_sf"/>
</dbReference>
<feature type="transmembrane region" description="Helical" evidence="8">
    <location>
        <begin position="242"/>
        <end position="260"/>
    </location>
</feature>
<evidence type="ECO:0000313" key="11">
    <source>
        <dbReference type="Proteomes" id="UP000032749"/>
    </source>
</evidence>
<keyword evidence="2 8" id="KW-0474">Menaquinone biosynthesis</keyword>
<keyword evidence="6 8" id="KW-1133">Transmembrane helix</keyword>
<dbReference type="PIRSF" id="PIRSF005355">
    <property type="entry name" value="UBIAD1"/>
    <property type="match status" value="1"/>
</dbReference>
<dbReference type="InterPro" id="IPR000537">
    <property type="entry name" value="UbiA_prenyltransferase"/>
</dbReference>
<evidence type="ECO:0000256" key="7">
    <source>
        <dbReference type="ARBA" id="ARBA00023136"/>
    </source>
</evidence>
<accession>R4YQ48</accession>
<keyword evidence="5 8" id="KW-0812">Transmembrane</keyword>
<keyword evidence="11" id="KW-1185">Reference proteome</keyword>
<evidence type="ECO:0000256" key="8">
    <source>
        <dbReference type="HAMAP-Rule" id="MF_01937"/>
    </source>
</evidence>
<dbReference type="InterPro" id="IPR004657">
    <property type="entry name" value="MenA"/>
</dbReference>
<evidence type="ECO:0000256" key="5">
    <source>
        <dbReference type="ARBA" id="ARBA00022692"/>
    </source>
</evidence>
<feature type="transmembrane region" description="Helical" evidence="8">
    <location>
        <begin position="219"/>
        <end position="236"/>
    </location>
</feature>
<evidence type="ECO:0000256" key="4">
    <source>
        <dbReference type="ARBA" id="ARBA00022679"/>
    </source>
</evidence>
<proteinExistence type="inferred from homology"/>
<protein>
    <recommendedName>
        <fullName evidence="8 9">1,4-dihydroxy-2-naphthoate octaprenyltransferase</fullName>
        <shortName evidence="8">DHNA-octaprenyltransferase</shortName>
        <ecNumber evidence="8 9">2.5.1.74</ecNumber>
    </recommendedName>
</protein>
<dbReference type="STRING" id="698738.OLEAN_C28590"/>
<dbReference type="PATRIC" id="fig|698738.3.peg.2968"/>
<feature type="transmembrane region" description="Helical" evidence="8">
    <location>
        <begin position="176"/>
        <end position="198"/>
    </location>
</feature>
<comment type="function">
    <text evidence="8">Conversion of 1,4-dihydroxy-2-naphthoate (DHNA) to demethylmenaquinone (DMK).</text>
</comment>
<dbReference type="GO" id="GO:0005886">
    <property type="term" value="C:plasma membrane"/>
    <property type="evidence" value="ECO:0007669"/>
    <property type="project" value="UniProtKB-SubCell"/>
</dbReference>
<evidence type="ECO:0000256" key="6">
    <source>
        <dbReference type="ARBA" id="ARBA00022989"/>
    </source>
</evidence>
<dbReference type="GO" id="GO:0042371">
    <property type="term" value="P:vitamin K biosynthetic process"/>
    <property type="evidence" value="ECO:0007669"/>
    <property type="project" value="TreeGrafter"/>
</dbReference>
<name>R4YQ48_OLEAN</name>
<dbReference type="OrthoDB" id="9767568at2"/>
<dbReference type="GO" id="GO:0009234">
    <property type="term" value="P:menaquinone biosynthetic process"/>
    <property type="evidence" value="ECO:0007669"/>
    <property type="project" value="UniProtKB-UniRule"/>
</dbReference>
<feature type="transmembrane region" description="Helical" evidence="8">
    <location>
        <begin position="272"/>
        <end position="292"/>
    </location>
</feature>
<dbReference type="GO" id="GO:0046428">
    <property type="term" value="F:1,4-dihydroxy-2-naphthoate polyprenyltransferase activity"/>
    <property type="evidence" value="ECO:0007669"/>
    <property type="project" value="UniProtKB-UniRule"/>
</dbReference>
<evidence type="ECO:0000256" key="9">
    <source>
        <dbReference type="NCBIfam" id="TIGR00751"/>
    </source>
</evidence>
<keyword evidence="7 8" id="KW-0472">Membrane</keyword>
<dbReference type="Pfam" id="PF01040">
    <property type="entry name" value="UbiA"/>
    <property type="match status" value="1"/>
</dbReference>
<dbReference type="UniPathway" id="UPA00079">
    <property type="reaction ID" value="UER00168"/>
</dbReference>
<reference evidence="10 11" key="1">
    <citation type="journal article" date="2013" name="Nat. Commun.">
        <title>Genome sequence and functional genomic analysis of the oil-degrading bacterium Oleispira antarctica.</title>
        <authorList>
            <person name="Kube M."/>
            <person name="Chernikova T.N."/>
            <person name="Al-Ramahi Y."/>
            <person name="Beloqui A."/>
            <person name="Lopez-Cortez N."/>
            <person name="Guazzaroni M.E."/>
            <person name="Heipieper H.J."/>
            <person name="Klages S."/>
            <person name="Kotsyurbenko O.R."/>
            <person name="Langer I."/>
            <person name="Nechitaylo T.Y."/>
            <person name="Lunsdorf H."/>
            <person name="Fernandez M."/>
            <person name="Juarez S."/>
            <person name="Ciordia S."/>
            <person name="Singer A."/>
            <person name="Kagan O."/>
            <person name="Egorova O."/>
            <person name="Petit P.A."/>
            <person name="Stogios P."/>
            <person name="Kim Y."/>
            <person name="Tchigvintsev A."/>
            <person name="Flick R."/>
            <person name="Denaro R."/>
            <person name="Genovese M."/>
            <person name="Albar J.P."/>
            <person name="Reva O.N."/>
            <person name="Martinez-Gomariz M."/>
            <person name="Tran H."/>
            <person name="Ferrer M."/>
            <person name="Savchenko A."/>
            <person name="Yakunin A.F."/>
            <person name="Yakimov M.M."/>
            <person name="Golyshina O.V."/>
            <person name="Reinhardt R."/>
            <person name="Golyshin P.N."/>
        </authorList>
    </citation>
    <scope>NUCLEOTIDE SEQUENCE [LARGE SCALE GENOMIC DNA]</scope>
</reference>
<dbReference type="NCBIfam" id="TIGR00751">
    <property type="entry name" value="menA"/>
    <property type="match status" value="1"/>
</dbReference>
<sequence>MTLTNALFNSARPKTLLVSIAVISLGQILAWHDLALGQFARNLDINIALFCLICCCFLQISVNLANDYFDEKAGIDGPVRLGPIRASHTGVLSRQHLLIALFSSSLIAIATGLYLIAQGGWLFFFLGLLSLAGVYSYSGGKRPLASNALGEISVFLFFGWLAVIASYYLQTTQFEWALLFPASEIGLLVAAIMLVNNIRDIPTDSIAGKKTLAVHLGRFKSRVLYTVLLLLPFIIIPFNPYFPWLNTALLPLHLFMCWLINKRTGQQLNQQLGQTSLLVLLWAIGYYCSFLMSPTFL</sequence>
<dbReference type="InterPro" id="IPR026046">
    <property type="entry name" value="UBIAD1"/>
</dbReference>
<dbReference type="AlphaFoldDB" id="R4YQ48"/>
<evidence type="ECO:0000313" key="10">
    <source>
        <dbReference type="EMBL" id="CCK77035.1"/>
    </source>
</evidence>
<comment type="similarity">
    <text evidence="8">Belongs to the MenA family. Type 1 subfamily.</text>
</comment>
<gene>
    <name evidence="8 10" type="primary">menA</name>
    <name evidence="10" type="ORF">OLEAN_C28590</name>
</gene>
<evidence type="ECO:0000256" key="3">
    <source>
        <dbReference type="ARBA" id="ARBA00022475"/>
    </source>
</evidence>
<keyword evidence="4 8" id="KW-0808">Transferase</keyword>
<dbReference type="Proteomes" id="UP000032749">
    <property type="component" value="Chromosome"/>
</dbReference>
<organism evidence="10 11">
    <name type="scientific">Oleispira antarctica RB-8</name>
    <dbReference type="NCBI Taxonomy" id="698738"/>
    <lineage>
        <taxon>Bacteria</taxon>
        <taxon>Pseudomonadati</taxon>
        <taxon>Pseudomonadota</taxon>
        <taxon>Gammaproteobacteria</taxon>
        <taxon>Oceanospirillales</taxon>
        <taxon>Oceanospirillaceae</taxon>
        <taxon>Oleispira</taxon>
    </lineage>
</organism>
<evidence type="ECO:0000256" key="2">
    <source>
        <dbReference type="ARBA" id="ARBA00022428"/>
    </source>
</evidence>
<dbReference type="Gene3D" id="1.10.357.140">
    <property type="entry name" value="UbiA prenyltransferase"/>
    <property type="match status" value="1"/>
</dbReference>
<comment type="subcellular location">
    <subcellularLocation>
        <location evidence="8">Cell membrane</location>
        <topology evidence="8">Multi-pass membrane protein</topology>
    </subcellularLocation>
    <subcellularLocation>
        <location evidence="1">Membrane</location>
        <topology evidence="1">Multi-pass membrane protein</topology>
    </subcellularLocation>
</comment>
<dbReference type="PANTHER" id="PTHR13929:SF0">
    <property type="entry name" value="UBIA PRENYLTRANSFERASE DOMAIN-CONTAINING PROTEIN 1"/>
    <property type="match status" value="1"/>
</dbReference>
<dbReference type="KEGG" id="oai:OLEAN_C28590"/>
<dbReference type="CDD" id="cd13962">
    <property type="entry name" value="PT_UbiA_UBIAD1"/>
    <property type="match status" value="1"/>
</dbReference>
<feature type="transmembrane region" description="Helical" evidence="8">
    <location>
        <begin position="122"/>
        <end position="140"/>
    </location>
</feature>
<dbReference type="EC" id="2.5.1.74" evidence="8 9"/>
<comment type="pathway">
    <text evidence="8">Quinol/quinone metabolism; menaquinone biosynthesis; menaquinol from 1,4-dihydroxy-2-naphthoate: step 1/2.</text>
</comment>
<keyword evidence="3 8" id="KW-1003">Cell membrane</keyword>
<dbReference type="HOGENOM" id="CLU_043611_1_2_6"/>
<dbReference type="HAMAP" id="MF_01937">
    <property type="entry name" value="MenA_1"/>
    <property type="match status" value="1"/>
</dbReference>
<feature type="transmembrane region" description="Helical" evidence="8">
    <location>
        <begin position="97"/>
        <end position="116"/>
    </location>
</feature>
<feature type="transmembrane region" description="Helical" evidence="8">
    <location>
        <begin position="152"/>
        <end position="170"/>
    </location>
</feature>